<evidence type="ECO:0000256" key="3">
    <source>
        <dbReference type="ARBA" id="ARBA00022553"/>
    </source>
</evidence>
<dbReference type="InterPro" id="IPR036097">
    <property type="entry name" value="HisK_dim/P_sf"/>
</dbReference>
<dbReference type="EMBL" id="CAFBLS010000024">
    <property type="protein sequence ID" value="CAB4863106.1"/>
    <property type="molecule type" value="Genomic_DNA"/>
</dbReference>
<evidence type="ECO:0000256" key="2">
    <source>
        <dbReference type="ARBA" id="ARBA00012438"/>
    </source>
</evidence>
<accession>A0A6J7CYK8</accession>
<feature type="domain" description="Histidine kinase" evidence="9">
    <location>
        <begin position="428"/>
        <end position="639"/>
    </location>
</feature>
<dbReference type="PANTHER" id="PTHR43711:SF1">
    <property type="entry name" value="HISTIDINE KINASE 1"/>
    <property type="match status" value="1"/>
</dbReference>
<dbReference type="Pfam" id="PF02518">
    <property type="entry name" value="HATPase_c"/>
    <property type="match status" value="1"/>
</dbReference>
<dbReference type="Gene3D" id="1.10.287.130">
    <property type="match status" value="1"/>
</dbReference>
<organism evidence="10">
    <name type="scientific">freshwater metagenome</name>
    <dbReference type="NCBI Taxonomy" id="449393"/>
    <lineage>
        <taxon>unclassified sequences</taxon>
        <taxon>metagenomes</taxon>
        <taxon>ecological metagenomes</taxon>
    </lineage>
</organism>
<feature type="transmembrane region" description="Helical" evidence="8">
    <location>
        <begin position="78"/>
        <end position="96"/>
    </location>
</feature>
<gene>
    <name evidence="10" type="ORF">UFOPK3402_00317</name>
</gene>
<proteinExistence type="predicted"/>
<dbReference type="SUPFAM" id="SSF47384">
    <property type="entry name" value="Homodimeric domain of signal transducing histidine kinase"/>
    <property type="match status" value="1"/>
</dbReference>
<dbReference type="SUPFAM" id="SSF55874">
    <property type="entry name" value="ATPase domain of HSP90 chaperone/DNA topoisomerase II/histidine kinase"/>
    <property type="match status" value="1"/>
</dbReference>
<evidence type="ECO:0000256" key="6">
    <source>
        <dbReference type="ARBA" id="ARBA00023012"/>
    </source>
</evidence>
<evidence type="ECO:0000259" key="9">
    <source>
        <dbReference type="PROSITE" id="PS50109"/>
    </source>
</evidence>
<dbReference type="SMART" id="SM00387">
    <property type="entry name" value="HATPase_c"/>
    <property type="match status" value="1"/>
</dbReference>
<feature type="transmembrane region" description="Helical" evidence="8">
    <location>
        <begin position="191"/>
        <end position="211"/>
    </location>
</feature>
<name>A0A6J7CYK8_9ZZZZ</name>
<feature type="region of interest" description="Disordered" evidence="7">
    <location>
        <begin position="620"/>
        <end position="641"/>
    </location>
</feature>
<sequence>MTTSGLQALRVRAFPPLAWFALLSCATAAATIVLSLEDFDFTRTAEFRILLTVGTVFLSCLLTIALASAYIASGSIQLLAAATGLGLLSFAGAATMSRLPRDAINGDITAAGANHVSWILFSGQIALTTLLVIGFALEHTRWKRTRAGNRWWALSLAISLSTVAAVFGSIARCPSFIPICPDSTWTFEIPAESFIAATSAIVGLASLAVILSFTSGGKDQSATLRILSAGSLAYALISSTVEVGRVPGRRLAVAMFAVALLASIVSVFVEFAREQHRLRLLARRAFLAELRLRTVVDSNRDLLLVARAESGHHPGQPRWRIDQVLGELPPDLGLAHRDSLIGSDATSLGGVEEWSVGDLLDIVDHEQTGHERLLRTSGEAGAIRAYLLSVRPVSPGLLTLIARDITTEEAAREERERAFSQQLSALAINEHQIKTPLSAAIGWAELLAADTDVMDGSTRREAAERVVTIISRVVETINREIDLLKENGRTWEHSQPTVDAGLVLALSVQSFEAVLDGDVSLDAPAGLRAQCPAAIYRQITDQLLENAAKYSPNGGAIRVSARRDDGWIVTTVADHGIGIPEGANIFDPYVRGTDSGGAIGSGLGLHIVRTLTERYGGVASARRNPESGSTFEVRLPEALPE</sequence>
<dbReference type="AlphaFoldDB" id="A0A6J7CYK8"/>
<comment type="catalytic activity">
    <reaction evidence="1">
        <text>ATP + protein L-histidine = ADP + protein N-phospho-L-histidine.</text>
        <dbReference type="EC" id="2.7.13.3"/>
    </reaction>
</comment>
<keyword evidence="8" id="KW-0472">Membrane</keyword>
<feature type="transmembrane region" description="Helical" evidence="8">
    <location>
        <begin position="149"/>
        <end position="171"/>
    </location>
</feature>
<feature type="transmembrane region" description="Helical" evidence="8">
    <location>
        <begin position="253"/>
        <end position="272"/>
    </location>
</feature>
<keyword evidence="3" id="KW-0597">Phosphoprotein</keyword>
<keyword evidence="5" id="KW-0418">Kinase</keyword>
<evidence type="ECO:0000256" key="7">
    <source>
        <dbReference type="SAM" id="MobiDB-lite"/>
    </source>
</evidence>
<evidence type="ECO:0000313" key="10">
    <source>
        <dbReference type="EMBL" id="CAB4863106.1"/>
    </source>
</evidence>
<dbReference type="InterPro" id="IPR004358">
    <property type="entry name" value="Sig_transdc_His_kin-like_C"/>
</dbReference>
<dbReference type="PANTHER" id="PTHR43711">
    <property type="entry name" value="TWO-COMPONENT HISTIDINE KINASE"/>
    <property type="match status" value="1"/>
</dbReference>
<dbReference type="GO" id="GO:0000155">
    <property type="term" value="F:phosphorelay sensor kinase activity"/>
    <property type="evidence" value="ECO:0007669"/>
    <property type="project" value="InterPro"/>
</dbReference>
<feature type="transmembrane region" description="Helical" evidence="8">
    <location>
        <begin position="48"/>
        <end position="71"/>
    </location>
</feature>
<keyword evidence="4" id="KW-0808">Transferase</keyword>
<dbReference type="CDD" id="cd00082">
    <property type="entry name" value="HisKA"/>
    <property type="match status" value="1"/>
</dbReference>
<feature type="transmembrane region" description="Helical" evidence="8">
    <location>
        <begin position="116"/>
        <end position="137"/>
    </location>
</feature>
<evidence type="ECO:0000256" key="4">
    <source>
        <dbReference type="ARBA" id="ARBA00022679"/>
    </source>
</evidence>
<dbReference type="PROSITE" id="PS50109">
    <property type="entry name" value="HIS_KIN"/>
    <property type="match status" value="1"/>
</dbReference>
<feature type="transmembrane region" description="Helical" evidence="8">
    <location>
        <begin position="17"/>
        <end position="36"/>
    </location>
</feature>
<keyword evidence="8" id="KW-1133">Transmembrane helix</keyword>
<dbReference type="InterPro" id="IPR036890">
    <property type="entry name" value="HATPase_C_sf"/>
</dbReference>
<evidence type="ECO:0000256" key="5">
    <source>
        <dbReference type="ARBA" id="ARBA00022777"/>
    </source>
</evidence>
<dbReference type="InterPro" id="IPR005467">
    <property type="entry name" value="His_kinase_dom"/>
</dbReference>
<dbReference type="InterPro" id="IPR003594">
    <property type="entry name" value="HATPase_dom"/>
</dbReference>
<evidence type="ECO:0000256" key="1">
    <source>
        <dbReference type="ARBA" id="ARBA00000085"/>
    </source>
</evidence>
<evidence type="ECO:0000256" key="8">
    <source>
        <dbReference type="SAM" id="Phobius"/>
    </source>
</evidence>
<keyword evidence="6" id="KW-0902">Two-component regulatory system</keyword>
<reference evidence="10" key="1">
    <citation type="submission" date="2020-05" db="EMBL/GenBank/DDBJ databases">
        <authorList>
            <person name="Chiriac C."/>
            <person name="Salcher M."/>
            <person name="Ghai R."/>
            <person name="Kavagutti S V."/>
        </authorList>
    </citation>
    <scope>NUCLEOTIDE SEQUENCE</scope>
</reference>
<dbReference type="Gene3D" id="3.30.565.10">
    <property type="entry name" value="Histidine kinase-like ATPase, C-terminal domain"/>
    <property type="match status" value="1"/>
</dbReference>
<dbReference type="InterPro" id="IPR050736">
    <property type="entry name" value="Sensor_HK_Regulatory"/>
</dbReference>
<dbReference type="InterPro" id="IPR003661">
    <property type="entry name" value="HisK_dim/P_dom"/>
</dbReference>
<protein>
    <recommendedName>
        <fullName evidence="2">histidine kinase</fullName>
        <ecNumber evidence="2">2.7.13.3</ecNumber>
    </recommendedName>
</protein>
<dbReference type="EC" id="2.7.13.3" evidence="2"/>
<dbReference type="PRINTS" id="PR00344">
    <property type="entry name" value="BCTRLSENSOR"/>
</dbReference>
<keyword evidence="8" id="KW-0812">Transmembrane</keyword>